<organism evidence="1 2">
    <name type="scientific">Ilyodon furcidens</name>
    <name type="common">goldbreast splitfin</name>
    <dbReference type="NCBI Taxonomy" id="33524"/>
    <lineage>
        <taxon>Eukaryota</taxon>
        <taxon>Metazoa</taxon>
        <taxon>Chordata</taxon>
        <taxon>Craniata</taxon>
        <taxon>Vertebrata</taxon>
        <taxon>Euteleostomi</taxon>
        <taxon>Actinopterygii</taxon>
        <taxon>Neopterygii</taxon>
        <taxon>Teleostei</taxon>
        <taxon>Neoteleostei</taxon>
        <taxon>Acanthomorphata</taxon>
        <taxon>Ovalentaria</taxon>
        <taxon>Atherinomorphae</taxon>
        <taxon>Cyprinodontiformes</taxon>
        <taxon>Goodeidae</taxon>
        <taxon>Ilyodon</taxon>
    </lineage>
</organism>
<protein>
    <submittedName>
        <fullName evidence="1">Uncharacterized protein</fullName>
    </submittedName>
</protein>
<dbReference type="EMBL" id="JAHRIQ010095063">
    <property type="protein sequence ID" value="MEQ2252460.1"/>
    <property type="molecule type" value="Genomic_DNA"/>
</dbReference>
<keyword evidence="2" id="KW-1185">Reference proteome</keyword>
<dbReference type="Proteomes" id="UP001482620">
    <property type="component" value="Unassembled WGS sequence"/>
</dbReference>
<comment type="caution">
    <text evidence="1">The sequence shown here is derived from an EMBL/GenBank/DDBJ whole genome shotgun (WGS) entry which is preliminary data.</text>
</comment>
<evidence type="ECO:0000313" key="2">
    <source>
        <dbReference type="Proteomes" id="UP001482620"/>
    </source>
</evidence>
<evidence type="ECO:0000313" key="1">
    <source>
        <dbReference type="EMBL" id="MEQ2252460.1"/>
    </source>
</evidence>
<sequence length="126" mass="13910">MIVASLKRSTIKTAAVKRVVTPPRSCEHRGLRPKQLTSTIGHFYYRCVVLLTSVTAPLDGCVVKAACGGYVGNDGQQLARNSGNFYSLNLKVRYIWIVKALILLKTRPGHPVSVHVVNLTYMQMVP</sequence>
<reference evidence="1 2" key="1">
    <citation type="submission" date="2021-06" db="EMBL/GenBank/DDBJ databases">
        <authorList>
            <person name="Palmer J.M."/>
        </authorList>
    </citation>
    <scope>NUCLEOTIDE SEQUENCE [LARGE SCALE GENOMIC DNA]</scope>
    <source>
        <strain evidence="2">if_2019</strain>
        <tissue evidence="1">Muscle</tissue>
    </source>
</reference>
<name>A0ABV0V550_9TELE</name>
<gene>
    <name evidence="1" type="ORF">ILYODFUR_021923</name>
</gene>
<accession>A0ABV0V550</accession>
<proteinExistence type="predicted"/>